<evidence type="ECO:0000313" key="2">
    <source>
        <dbReference type="Proteomes" id="UP001056978"/>
    </source>
</evidence>
<comment type="caution">
    <text evidence="1">The sequence shown here is derived from an EMBL/GenBank/DDBJ whole genome shotgun (WGS) entry which is preliminary data.</text>
</comment>
<gene>
    <name evidence="1" type="ORF">MKS88_001657</name>
</gene>
<reference evidence="1" key="1">
    <citation type="submission" date="2022-06" db="EMBL/GenBank/DDBJ databases">
        <title>The First Complete Genome of the Simian Malaria Parasite Plasmodium brasilianum.</title>
        <authorList>
            <person name="Bajic M."/>
            <person name="Ravishankar S."/>
        </authorList>
    </citation>
    <scope>NUCLEOTIDE SEQUENCE</scope>
    <source>
        <strain evidence="1">Bolivian I</strain>
    </source>
</reference>
<sequence length="347" mass="41429">MQFVKYFEGNFLKIVRRNFSRDGEKGLKPSSLRVKSVKKNFNDIINKYFPNRVLKRKNKEPCKSYRIDEKFYLSAKVERQVKFLPTGYEMGARSQEGEEYNDEEKNTDETNERENNGVQRGNNSNDIVKWEGEHICKEDEKRKDIQEISKEEYNIQKYKNKIHKRIWMCLKRNNEKEFENCYNMLVNYPLKDEVSYSILLHGNLIISDGNNIQNSFKVLNEMKEKKVHCSLIRFNERLLHSYYELTKLNAKPNKKQWLKVLRTVWFTSALIKARRQRFILRKVKNIKDDNSVALSKFKNTFNIHNLEMLYAENRDPLIGEGKGDMSVPTNRIYFNSLLLTHFGYIMN</sequence>
<evidence type="ECO:0000313" key="1">
    <source>
        <dbReference type="EMBL" id="KAI4839756.1"/>
    </source>
</evidence>
<proteinExistence type="predicted"/>
<organism evidence="1 2">
    <name type="scientific">Plasmodium brasilianum</name>
    <dbReference type="NCBI Taxonomy" id="5824"/>
    <lineage>
        <taxon>Eukaryota</taxon>
        <taxon>Sar</taxon>
        <taxon>Alveolata</taxon>
        <taxon>Apicomplexa</taxon>
        <taxon>Aconoidasida</taxon>
        <taxon>Haemosporida</taxon>
        <taxon>Plasmodiidae</taxon>
        <taxon>Plasmodium</taxon>
        <taxon>Plasmodium (Plasmodium)</taxon>
    </lineage>
</organism>
<accession>A0ACB9YET7</accession>
<name>A0ACB9YET7_PLABR</name>
<dbReference type="Proteomes" id="UP001056978">
    <property type="component" value="Chromosome 6"/>
</dbReference>
<protein>
    <submittedName>
        <fullName evidence="1">Uncharacterized protein</fullName>
    </submittedName>
</protein>
<dbReference type="EMBL" id="CM043774">
    <property type="protein sequence ID" value="KAI4839756.1"/>
    <property type="molecule type" value="Genomic_DNA"/>
</dbReference>
<keyword evidence="2" id="KW-1185">Reference proteome</keyword>